<dbReference type="Proteomes" id="UP001396334">
    <property type="component" value="Unassembled WGS sequence"/>
</dbReference>
<dbReference type="EMBL" id="JBBPBN010000019">
    <property type="protein sequence ID" value="KAK9018495.1"/>
    <property type="molecule type" value="Genomic_DNA"/>
</dbReference>
<sequence>MPEFVSVVTMHNWESFIQQRGEIYPDLVQEFYAHLITKDSHFLMIRGTFVRFDADYVTNMFSLSCEDDEHENFASALMATKRSMIVVDFCEDGT</sequence>
<gene>
    <name evidence="1" type="ORF">V6N11_001469</name>
</gene>
<reference evidence="1 2" key="1">
    <citation type="journal article" date="2024" name="G3 (Bethesda)">
        <title>Genome assembly of Hibiscus sabdariffa L. provides insights into metabolisms of medicinal natural products.</title>
        <authorList>
            <person name="Kim T."/>
        </authorList>
    </citation>
    <scope>NUCLEOTIDE SEQUENCE [LARGE SCALE GENOMIC DNA]</scope>
    <source>
        <strain evidence="1">TK-2024</strain>
        <tissue evidence="1">Old leaves</tissue>
    </source>
</reference>
<evidence type="ECO:0000313" key="2">
    <source>
        <dbReference type="Proteomes" id="UP001396334"/>
    </source>
</evidence>
<accession>A0ABR2RZR7</accession>
<name>A0ABR2RZR7_9ROSI</name>
<organism evidence="1 2">
    <name type="scientific">Hibiscus sabdariffa</name>
    <name type="common">roselle</name>
    <dbReference type="NCBI Taxonomy" id="183260"/>
    <lineage>
        <taxon>Eukaryota</taxon>
        <taxon>Viridiplantae</taxon>
        <taxon>Streptophyta</taxon>
        <taxon>Embryophyta</taxon>
        <taxon>Tracheophyta</taxon>
        <taxon>Spermatophyta</taxon>
        <taxon>Magnoliopsida</taxon>
        <taxon>eudicotyledons</taxon>
        <taxon>Gunneridae</taxon>
        <taxon>Pentapetalae</taxon>
        <taxon>rosids</taxon>
        <taxon>malvids</taxon>
        <taxon>Malvales</taxon>
        <taxon>Malvaceae</taxon>
        <taxon>Malvoideae</taxon>
        <taxon>Hibiscus</taxon>
    </lineage>
</organism>
<proteinExistence type="predicted"/>
<protein>
    <submittedName>
        <fullName evidence="1">Uncharacterized protein</fullName>
    </submittedName>
</protein>
<comment type="caution">
    <text evidence="1">The sequence shown here is derived from an EMBL/GenBank/DDBJ whole genome shotgun (WGS) entry which is preliminary data.</text>
</comment>
<evidence type="ECO:0000313" key="1">
    <source>
        <dbReference type="EMBL" id="KAK9018495.1"/>
    </source>
</evidence>
<keyword evidence="2" id="KW-1185">Reference proteome</keyword>